<dbReference type="EMBL" id="JACHIH010000038">
    <property type="protein sequence ID" value="MBB5049496.1"/>
    <property type="molecule type" value="Genomic_DNA"/>
</dbReference>
<sequence>MKRWVGWALLGVGILIGVAGTRIGGGVRLGSPLPAPERRDRPCEPGSPGTAIIVIYGQSNAANFGSQRYQARHAVDNFDPASGKCFAAVDPLLGADSIGGHVGTRLGDLLIESGRYQRVVIATASKGGASIEALNTTHVRRLDKLIAQLKTAGLQPTHILFQQGETDAQLATTTEEYVSQVHRLVGRIRAAGIAAPFFVSQSTRCGRDTPVNVAAIRKAQLLAVDAALDIRRGPDTDAIGNEGRDARDGCHMNGIGTLANAALWAAFIQP</sequence>
<gene>
    <name evidence="3" type="ORF">HNR60_004274</name>
</gene>
<dbReference type="InterPro" id="IPR005181">
    <property type="entry name" value="SASA"/>
</dbReference>
<protein>
    <recommendedName>
        <fullName evidence="2">Sialate O-acetylesterase domain-containing protein</fullName>
    </recommendedName>
</protein>
<organism evidence="3 4">
    <name type="scientific">Rhodopseudomonas rhenobacensis</name>
    <dbReference type="NCBI Taxonomy" id="87461"/>
    <lineage>
        <taxon>Bacteria</taxon>
        <taxon>Pseudomonadati</taxon>
        <taxon>Pseudomonadota</taxon>
        <taxon>Alphaproteobacteria</taxon>
        <taxon>Hyphomicrobiales</taxon>
        <taxon>Nitrobacteraceae</taxon>
        <taxon>Rhodopseudomonas</taxon>
    </lineage>
</organism>
<dbReference type="GO" id="GO:0016788">
    <property type="term" value="F:hydrolase activity, acting on ester bonds"/>
    <property type="evidence" value="ECO:0007669"/>
    <property type="project" value="UniProtKB-ARBA"/>
</dbReference>
<proteinExistence type="predicted"/>
<evidence type="ECO:0000256" key="1">
    <source>
        <dbReference type="ARBA" id="ARBA00022801"/>
    </source>
</evidence>
<dbReference type="RefSeq" id="WP_184261799.1">
    <property type="nucleotide sequence ID" value="NZ_JACHIH010000038.1"/>
</dbReference>
<reference evidence="3 4" key="1">
    <citation type="submission" date="2020-08" db="EMBL/GenBank/DDBJ databases">
        <title>Genomic Encyclopedia of Type Strains, Phase IV (KMG-IV): sequencing the most valuable type-strain genomes for metagenomic binning, comparative biology and taxonomic classification.</title>
        <authorList>
            <person name="Goeker M."/>
        </authorList>
    </citation>
    <scope>NUCLEOTIDE SEQUENCE [LARGE SCALE GENOMIC DNA]</scope>
    <source>
        <strain evidence="3 4">DSM 12706</strain>
    </source>
</reference>
<accession>A0A7W7Z7L2</accession>
<name>A0A7W7Z7L2_9BRAD</name>
<evidence type="ECO:0000313" key="4">
    <source>
        <dbReference type="Proteomes" id="UP000542353"/>
    </source>
</evidence>
<keyword evidence="1" id="KW-0378">Hydrolase</keyword>
<dbReference type="Gene3D" id="3.40.50.1110">
    <property type="entry name" value="SGNH hydrolase"/>
    <property type="match status" value="1"/>
</dbReference>
<keyword evidence="4" id="KW-1185">Reference proteome</keyword>
<dbReference type="SUPFAM" id="SSF52266">
    <property type="entry name" value="SGNH hydrolase"/>
    <property type="match status" value="1"/>
</dbReference>
<dbReference type="Proteomes" id="UP000542353">
    <property type="component" value="Unassembled WGS sequence"/>
</dbReference>
<feature type="domain" description="Sialate O-acetylesterase" evidence="2">
    <location>
        <begin position="52"/>
        <end position="221"/>
    </location>
</feature>
<dbReference type="InterPro" id="IPR036514">
    <property type="entry name" value="SGNH_hydro_sf"/>
</dbReference>
<evidence type="ECO:0000259" key="2">
    <source>
        <dbReference type="Pfam" id="PF03629"/>
    </source>
</evidence>
<evidence type="ECO:0000313" key="3">
    <source>
        <dbReference type="EMBL" id="MBB5049496.1"/>
    </source>
</evidence>
<comment type="caution">
    <text evidence="3">The sequence shown here is derived from an EMBL/GenBank/DDBJ whole genome shotgun (WGS) entry which is preliminary data.</text>
</comment>
<dbReference type="Pfam" id="PF03629">
    <property type="entry name" value="SASA"/>
    <property type="match status" value="1"/>
</dbReference>
<dbReference type="AlphaFoldDB" id="A0A7W7Z7L2"/>